<dbReference type="GO" id="GO:0005886">
    <property type="term" value="C:plasma membrane"/>
    <property type="evidence" value="ECO:0007669"/>
    <property type="project" value="UniProtKB-SubCell"/>
</dbReference>
<keyword evidence="6 9" id="KW-1133">Transmembrane helix</keyword>
<feature type="transmembrane region" description="Helical" evidence="9">
    <location>
        <begin position="104"/>
        <end position="134"/>
    </location>
</feature>
<dbReference type="EMBL" id="UINC01010131">
    <property type="protein sequence ID" value="SVA45185.1"/>
    <property type="molecule type" value="Genomic_DNA"/>
</dbReference>
<keyword evidence="5" id="KW-0029">Amino-acid transport</keyword>
<dbReference type="Pfam" id="PF02653">
    <property type="entry name" value="BPD_transp_2"/>
    <property type="match status" value="1"/>
</dbReference>
<name>A0A381VY29_9ZZZZ</name>
<proteinExistence type="inferred from homology"/>
<accession>A0A381VY29</accession>
<evidence type="ECO:0008006" key="11">
    <source>
        <dbReference type="Google" id="ProtNLM"/>
    </source>
</evidence>
<keyword evidence="7 9" id="KW-0472">Membrane</keyword>
<evidence type="ECO:0000256" key="5">
    <source>
        <dbReference type="ARBA" id="ARBA00022970"/>
    </source>
</evidence>
<dbReference type="CDD" id="cd06582">
    <property type="entry name" value="TM_PBP1_LivH_like"/>
    <property type="match status" value="1"/>
</dbReference>
<keyword evidence="4 9" id="KW-0812">Transmembrane</keyword>
<reference evidence="10" key="1">
    <citation type="submission" date="2018-05" db="EMBL/GenBank/DDBJ databases">
        <authorList>
            <person name="Lanie J.A."/>
            <person name="Ng W.-L."/>
            <person name="Kazmierczak K.M."/>
            <person name="Andrzejewski T.M."/>
            <person name="Davidsen T.M."/>
            <person name="Wayne K.J."/>
            <person name="Tettelin H."/>
            <person name="Glass J.I."/>
            <person name="Rusch D."/>
            <person name="Podicherti R."/>
            <person name="Tsui H.-C.T."/>
            <person name="Winkler M.E."/>
        </authorList>
    </citation>
    <scope>NUCLEOTIDE SEQUENCE</scope>
</reference>
<feature type="transmembrane region" description="Helical" evidence="9">
    <location>
        <begin position="70"/>
        <end position="92"/>
    </location>
</feature>
<evidence type="ECO:0000313" key="10">
    <source>
        <dbReference type="EMBL" id="SVA45185.1"/>
    </source>
</evidence>
<dbReference type="GO" id="GO:0006865">
    <property type="term" value="P:amino acid transport"/>
    <property type="evidence" value="ECO:0007669"/>
    <property type="project" value="UniProtKB-KW"/>
</dbReference>
<keyword evidence="2" id="KW-0813">Transport</keyword>
<keyword evidence="3" id="KW-1003">Cell membrane</keyword>
<dbReference type="GO" id="GO:0022857">
    <property type="term" value="F:transmembrane transporter activity"/>
    <property type="evidence" value="ECO:0007669"/>
    <property type="project" value="InterPro"/>
</dbReference>
<protein>
    <recommendedName>
        <fullName evidence="11">Branched-chain amino acid ABC transporter permease</fullName>
    </recommendedName>
</protein>
<comment type="similarity">
    <text evidence="8">Belongs to the binding-protein-dependent transport system permease family. LivHM subfamily.</text>
</comment>
<feature type="transmembrane region" description="Helical" evidence="9">
    <location>
        <begin position="167"/>
        <end position="187"/>
    </location>
</feature>
<dbReference type="InterPro" id="IPR052157">
    <property type="entry name" value="BCAA_transport_permease"/>
</dbReference>
<feature type="transmembrane region" description="Helical" evidence="9">
    <location>
        <begin position="12"/>
        <end position="30"/>
    </location>
</feature>
<comment type="subcellular location">
    <subcellularLocation>
        <location evidence="1">Cell membrane</location>
        <topology evidence="1">Multi-pass membrane protein</topology>
    </subcellularLocation>
</comment>
<evidence type="ECO:0000256" key="8">
    <source>
        <dbReference type="ARBA" id="ARBA00037998"/>
    </source>
</evidence>
<feature type="transmembrane region" description="Helical" evidence="9">
    <location>
        <begin position="245"/>
        <end position="264"/>
    </location>
</feature>
<organism evidence="10">
    <name type="scientific">marine metagenome</name>
    <dbReference type="NCBI Taxonomy" id="408172"/>
    <lineage>
        <taxon>unclassified sequences</taxon>
        <taxon>metagenomes</taxon>
        <taxon>ecological metagenomes</taxon>
    </lineage>
</organism>
<feature type="non-terminal residue" evidence="10">
    <location>
        <position position="1"/>
    </location>
</feature>
<dbReference type="PANTHER" id="PTHR11795">
    <property type="entry name" value="BRANCHED-CHAIN AMINO ACID TRANSPORT SYSTEM PERMEASE PROTEIN LIVH"/>
    <property type="match status" value="1"/>
</dbReference>
<evidence type="ECO:0000256" key="1">
    <source>
        <dbReference type="ARBA" id="ARBA00004651"/>
    </source>
</evidence>
<evidence type="ECO:0000256" key="7">
    <source>
        <dbReference type="ARBA" id="ARBA00023136"/>
    </source>
</evidence>
<sequence>VVNFAQGELMMVGAYVNFFFVSALLEIPLLNGAWAFIIALVGAIAFAVLFGAFLDLIINRPLKDEPVFSVIMATISLAIILRAVMAVIAGPMTRIPPSPFGSSVITFGGVAVSTLDMFIILSAVVLVVVFYFFFNRTKWGIAMKATSEDPMAAHLVGIPVKKVYRNVWIFSMVVATIGGVLLAPRTLLDTHMGFLGLKAFPAAVLGGFGSIPGAIVGGVIMGVIETVSMGTLSFHFPWVKEINDIIVWIVLIAVLMIRPAGILGQEEVDRV</sequence>
<evidence type="ECO:0000256" key="2">
    <source>
        <dbReference type="ARBA" id="ARBA00022448"/>
    </source>
</evidence>
<dbReference type="InterPro" id="IPR001851">
    <property type="entry name" value="ABC_transp_permease"/>
</dbReference>
<feature type="transmembrane region" description="Helical" evidence="9">
    <location>
        <begin position="36"/>
        <end position="58"/>
    </location>
</feature>
<dbReference type="AlphaFoldDB" id="A0A381VY29"/>
<evidence type="ECO:0000256" key="3">
    <source>
        <dbReference type="ARBA" id="ARBA00022475"/>
    </source>
</evidence>
<evidence type="ECO:0000256" key="6">
    <source>
        <dbReference type="ARBA" id="ARBA00022989"/>
    </source>
</evidence>
<feature type="transmembrane region" description="Helical" evidence="9">
    <location>
        <begin position="199"/>
        <end position="224"/>
    </location>
</feature>
<dbReference type="PANTHER" id="PTHR11795:SF451">
    <property type="entry name" value="ABC TRANSPORTER PERMEASE PROTEIN"/>
    <property type="match status" value="1"/>
</dbReference>
<evidence type="ECO:0000256" key="9">
    <source>
        <dbReference type="SAM" id="Phobius"/>
    </source>
</evidence>
<evidence type="ECO:0000256" key="4">
    <source>
        <dbReference type="ARBA" id="ARBA00022692"/>
    </source>
</evidence>
<gene>
    <name evidence="10" type="ORF">METZ01_LOCUS98039</name>
</gene>